<dbReference type="Proteomes" id="UP001163321">
    <property type="component" value="Chromosome 7"/>
</dbReference>
<name>A0ACC0VR13_9STRA</name>
<evidence type="ECO:0000313" key="1">
    <source>
        <dbReference type="EMBL" id="KAI9908980.1"/>
    </source>
</evidence>
<comment type="caution">
    <text evidence="1">The sequence shown here is derived from an EMBL/GenBank/DDBJ whole genome shotgun (WGS) entry which is preliminary data.</text>
</comment>
<proteinExistence type="predicted"/>
<keyword evidence="2" id="KW-1185">Reference proteome</keyword>
<evidence type="ECO:0000313" key="2">
    <source>
        <dbReference type="Proteomes" id="UP001163321"/>
    </source>
</evidence>
<sequence>MHLGRSFFGGCFVETLIQAHHDLIDAYVKATQDPRFREELENLGWDYIGRPTPLYHARRLTENAQGAQIWLKREDLAHMGAHKINNALGQTVLSKRLGKTRIIAETGAGQHGVATSTACALLGLDCVVYMGYVDTQR</sequence>
<dbReference type="EMBL" id="CM047586">
    <property type="protein sequence ID" value="KAI9908980.1"/>
    <property type="molecule type" value="Genomic_DNA"/>
</dbReference>
<organism evidence="1 2">
    <name type="scientific">Peronosclerospora sorghi</name>
    <dbReference type="NCBI Taxonomy" id="230839"/>
    <lineage>
        <taxon>Eukaryota</taxon>
        <taxon>Sar</taxon>
        <taxon>Stramenopiles</taxon>
        <taxon>Oomycota</taxon>
        <taxon>Peronosporomycetes</taxon>
        <taxon>Peronosporales</taxon>
        <taxon>Peronosporaceae</taxon>
        <taxon>Peronosclerospora</taxon>
    </lineage>
</organism>
<protein>
    <submittedName>
        <fullName evidence="1">Uncharacterized protein</fullName>
    </submittedName>
</protein>
<accession>A0ACC0VR13</accession>
<reference evidence="1 2" key="1">
    <citation type="journal article" date="2022" name="bioRxiv">
        <title>The genome of the oomycete Peronosclerospora sorghi, a cosmopolitan pathogen of maize and sorghum, is inflated with dispersed pseudogenes.</title>
        <authorList>
            <person name="Fletcher K."/>
            <person name="Martin F."/>
            <person name="Isakeit T."/>
            <person name="Cavanaugh K."/>
            <person name="Magill C."/>
            <person name="Michelmore R."/>
        </authorList>
    </citation>
    <scope>NUCLEOTIDE SEQUENCE [LARGE SCALE GENOMIC DNA]</scope>
    <source>
        <strain evidence="1">P6</strain>
    </source>
</reference>
<gene>
    <name evidence="1" type="ORF">PsorP6_014723</name>
</gene>